<evidence type="ECO:0000256" key="4">
    <source>
        <dbReference type="ARBA" id="ARBA00065562"/>
    </source>
</evidence>
<reference evidence="7" key="1">
    <citation type="submission" date="2025-08" db="UniProtKB">
        <authorList>
            <consortium name="Ensembl"/>
        </authorList>
    </citation>
    <scope>IDENTIFICATION</scope>
</reference>
<dbReference type="OMA" id="FCCAVCK"/>
<feature type="compositionally biased region" description="Low complexity" evidence="6">
    <location>
        <begin position="190"/>
        <end position="215"/>
    </location>
</feature>
<protein>
    <recommendedName>
        <fullName evidence="5">Rho-related GTP-binding protein RhoG</fullName>
    </recommendedName>
</protein>
<dbReference type="GeneID" id="108237168"/>
<dbReference type="PRINTS" id="PR00449">
    <property type="entry name" value="RASTRNSFRMNG"/>
</dbReference>
<keyword evidence="1" id="KW-0547">Nucleotide-binding</keyword>
<dbReference type="Gene3D" id="3.30.40.10">
    <property type="entry name" value="Zinc/RING finger domain, C3HC4 (zinc finger)"/>
    <property type="match status" value="1"/>
</dbReference>
<evidence type="ECO:0000256" key="3">
    <source>
        <dbReference type="ARBA" id="ARBA00059483"/>
    </source>
</evidence>
<dbReference type="InterPro" id="IPR003578">
    <property type="entry name" value="Small_GTPase_Rho"/>
</dbReference>
<dbReference type="SMART" id="SM00175">
    <property type="entry name" value="RAB"/>
    <property type="match status" value="1"/>
</dbReference>
<dbReference type="STRING" id="37003.ENSKMAP00000011662"/>
<dbReference type="SMART" id="SM00173">
    <property type="entry name" value="RAS"/>
    <property type="match status" value="1"/>
</dbReference>
<evidence type="ECO:0000256" key="6">
    <source>
        <dbReference type="SAM" id="MobiDB-lite"/>
    </source>
</evidence>
<dbReference type="GeneTree" id="ENSGT00940000153500"/>
<dbReference type="SUPFAM" id="SSF52540">
    <property type="entry name" value="P-loop containing nucleoside triphosphate hydrolases"/>
    <property type="match status" value="1"/>
</dbReference>
<accession>A0A3Q3FEE7</accession>
<evidence type="ECO:0000256" key="2">
    <source>
        <dbReference type="ARBA" id="ARBA00023134"/>
    </source>
</evidence>
<dbReference type="InterPro" id="IPR001806">
    <property type="entry name" value="Small_GTPase"/>
</dbReference>
<dbReference type="Pfam" id="PF00071">
    <property type="entry name" value="Ras"/>
    <property type="match status" value="1"/>
</dbReference>
<dbReference type="Proteomes" id="UP000264800">
    <property type="component" value="Unplaced"/>
</dbReference>
<dbReference type="Gene3D" id="3.40.50.300">
    <property type="entry name" value="P-loop containing nucleotide triphosphate hydrolases"/>
    <property type="match status" value="1"/>
</dbReference>
<dbReference type="OrthoDB" id="8830751at2759"/>
<dbReference type="GO" id="GO:0007264">
    <property type="term" value="P:small GTPase-mediated signal transduction"/>
    <property type="evidence" value="ECO:0007669"/>
    <property type="project" value="InterPro"/>
</dbReference>
<dbReference type="PROSITE" id="PS51419">
    <property type="entry name" value="RAB"/>
    <property type="match status" value="1"/>
</dbReference>
<organism evidence="7 8">
    <name type="scientific">Kryptolebias marmoratus</name>
    <name type="common">Mangrove killifish</name>
    <name type="synonym">Rivulus marmoratus</name>
    <dbReference type="NCBI Taxonomy" id="37003"/>
    <lineage>
        <taxon>Eukaryota</taxon>
        <taxon>Metazoa</taxon>
        <taxon>Chordata</taxon>
        <taxon>Craniata</taxon>
        <taxon>Vertebrata</taxon>
        <taxon>Euteleostomi</taxon>
        <taxon>Actinopterygii</taxon>
        <taxon>Neopterygii</taxon>
        <taxon>Teleostei</taxon>
        <taxon>Neoteleostei</taxon>
        <taxon>Acanthomorphata</taxon>
        <taxon>Ovalentaria</taxon>
        <taxon>Atherinomorphae</taxon>
        <taxon>Cyprinodontiformes</taxon>
        <taxon>Rivulidae</taxon>
        <taxon>Kryptolebias</taxon>
    </lineage>
</organism>
<dbReference type="Ensembl" id="ENSKMAT00000011841.1">
    <property type="protein sequence ID" value="ENSKMAP00000011662.1"/>
    <property type="gene ID" value="ENSKMAG00000008784.1"/>
</dbReference>
<dbReference type="InterPro" id="IPR013083">
    <property type="entry name" value="Znf_RING/FYVE/PHD"/>
</dbReference>
<dbReference type="PROSITE" id="PS51420">
    <property type="entry name" value="RHO"/>
    <property type="match status" value="1"/>
</dbReference>
<dbReference type="SUPFAM" id="SSF57850">
    <property type="entry name" value="RING/U-box"/>
    <property type="match status" value="1"/>
</dbReference>
<sequence length="342" mass="38043">MQNIKCVVVGDKAVGKTCLLINYTTDAVPAEYVPTVFEIYYAHMMVDGKPVSLGLWDTAGLEDYDKLRPLSYPQTDVFLICFSLVMPSSFENVRAKWFNEVRHHCKEAPIILVGTMLDLRDDEDTIEELEEKKLSPITCEQGLFMAKEIGAVKYVECTGLALRSLKMVFDEAIRAVLNPKPTNVDFSFKQPPAATSPTTQQTAPPRTNNTNQRTSQKSDDAAGIGEVTEKIQELLLVSQRLPDVTAAIRELTDVAAQKVTISPSQLQTIKQAFCCAVCKKFIKEPMFSLCCQSFVGCKACVERRRETSENCAKCRGRNAGNNMLEVRGLGDAFSVLRSLFNE</sequence>
<dbReference type="GO" id="GO:0003924">
    <property type="term" value="F:GTPase activity"/>
    <property type="evidence" value="ECO:0007669"/>
    <property type="project" value="InterPro"/>
</dbReference>
<feature type="region of interest" description="Disordered" evidence="6">
    <location>
        <begin position="186"/>
        <end position="222"/>
    </location>
</feature>
<dbReference type="AlphaFoldDB" id="A0A3Q3FEE7"/>
<comment type="subunit">
    <text evidence="4">Interacts with ARHGEF26. Interacts with ARHGEF16. Interacts with UNC13D; the interaction increases RhoG affinity to the membrane lipids, targets UNC13D to membrane lipids and facilitates cytotoxic granule (CG) docking to the plasma membrane.</text>
</comment>
<comment type="function">
    <text evidence="3">Plays a role in immunological synaptic F-actin density and architecture organization. Regulates actin reorganization in lymphocytes, possibly through the modulation of Rac1 activity. Required for the formation of membrane ruffles during macropinocytosis. Plays a role in cell migration and is required for the formation of cup-like structures during trans-endothelial migration of leukocytes. Binds phospholipids in an activation-dependent manner; thereby acting as an anchor for other proteins to the plasma membrane (PM). Plays a role in exocytosis of cytotoxic granules (CG) by lymphocytes/Component of the exocytosis machinery in natural killer (NK) and CD8+ T cells. Promotes the docking of cytotoxic granules (CG) to the plasma membrane through the interaction with UNC13D. Involved in the cytotoxic activity of lymphocytes/primary CD8+ T cells.</text>
</comment>
<evidence type="ECO:0000313" key="8">
    <source>
        <dbReference type="Proteomes" id="UP000264800"/>
    </source>
</evidence>
<evidence type="ECO:0000256" key="1">
    <source>
        <dbReference type="ARBA" id="ARBA00022741"/>
    </source>
</evidence>
<dbReference type="PANTHER" id="PTHR24072">
    <property type="entry name" value="RHO FAMILY GTPASE"/>
    <property type="match status" value="1"/>
</dbReference>
<reference evidence="7" key="2">
    <citation type="submission" date="2025-09" db="UniProtKB">
        <authorList>
            <consortium name="Ensembl"/>
        </authorList>
    </citation>
    <scope>IDENTIFICATION</scope>
</reference>
<dbReference type="InterPro" id="IPR027417">
    <property type="entry name" value="P-loop_NTPase"/>
</dbReference>
<keyword evidence="2" id="KW-0342">GTP-binding</keyword>
<proteinExistence type="predicted"/>
<name>A0A3Q3FEE7_KRYMA</name>
<dbReference type="RefSeq" id="XP_017273892.1">
    <property type="nucleotide sequence ID" value="XM_017418403.1"/>
</dbReference>
<dbReference type="FunFam" id="3.40.50.300:FF:000118">
    <property type="entry name" value="Rho-related GTP-binding protein RhoG"/>
    <property type="match status" value="1"/>
</dbReference>
<dbReference type="InterPro" id="IPR005225">
    <property type="entry name" value="Small_GTP-bd"/>
</dbReference>
<dbReference type="NCBIfam" id="TIGR00231">
    <property type="entry name" value="small_GTP"/>
    <property type="match status" value="1"/>
</dbReference>
<keyword evidence="8" id="KW-1185">Reference proteome</keyword>
<dbReference type="SMART" id="SM00174">
    <property type="entry name" value="RHO"/>
    <property type="match status" value="1"/>
</dbReference>
<evidence type="ECO:0000256" key="5">
    <source>
        <dbReference type="ARBA" id="ARBA00069400"/>
    </source>
</evidence>
<dbReference type="GO" id="GO:0005525">
    <property type="term" value="F:GTP binding"/>
    <property type="evidence" value="ECO:0007669"/>
    <property type="project" value="UniProtKB-KW"/>
</dbReference>
<evidence type="ECO:0000313" key="7">
    <source>
        <dbReference type="Ensembl" id="ENSKMAP00000011662.1"/>
    </source>
</evidence>
<dbReference type="PROSITE" id="PS51421">
    <property type="entry name" value="RAS"/>
    <property type="match status" value="1"/>
</dbReference>